<dbReference type="EMBL" id="BMDE01000002">
    <property type="protein sequence ID" value="GGH89902.1"/>
    <property type="molecule type" value="Genomic_DNA"/>
</dbReference>
<dbReference type="RefSeq" id="WP_093984871.1">
    <property type="nucleotide sequence ID" value="NZ_BMDE01000002.1"/>
</dbReference>
<evidence type="ECO:0000313" key="2">
    <source>
        <dbReference type="EMBL" id="GGH89902.1"/>
    </source>
</evidence>
<dbReference type="Proteomes" id="UP000655550">
    <property type="component" value="Unassembled WGS sequence"/>
</dbReference>
<reference evidence="3" key="1">
    <citation type="journal article" date="2019" name="Int. J. Syst. Evol. Microbiol.">
        <title>The Global Catalogue of Microorganisms (GCM) 10K type strain sequencing project: providing services to taxonomists for standard genome sequencing and annotation.</title>
        <authorList>
            <consortium name="The Broad Institute Genomics Platform"/>
            <consortium name="The Broad Institute Genome Sequencing Center for Infectious Disease"/>
            <person name="Wu L."/>
            <person name="Ma J."/>
        </authorList>
    </citation>
    <scope>NUCLEOTIDE SEQUENCE [LARGE SCALE GENOMIC DNA]</scope>
    <source>
        <strain evidence="3">CCM 8778</strain>
    </source>
</reference>
<evidence type="ECO:0000256" key="1">
    <source>
        <dbReference type="SAM" id="MobiDB-lite"/>
    </source>
</evidence>
<sequence length="165" mass="18616">MHQHQHQDLPESEAPSSEQLSAPLLSGESLQAVPLDSTEQTLPAVLARQETAKAGRAGERNLRVESVPVWVNGNRPSYEIVSSLEEHPLEVLVEQLSYRKHYQGRGRVQTQVIPVVPIGTPGRLLARDLQTGEELEVTWRWVPLHEPSWLGRWLGRLAGWLFGRR</sequence>
<evidence type="ECO:0000313" key="3">
    <source>
        <dbReference type="Proteomes" id="UP000655550"/>
    </source>
</evidence>
<gene>
    <name evidence="2" type="ORF">GCM10007363_06120</name>
</gene>
<comment type="caution">
    <text evidence="2">The sequence shown here is derived from an EMBL/GenBank/DDBJ whole genome shotgun (WGS) entry which is preliminary data.</text>
</comment>
<organism evidence="2 3">
    <name type="scientific">Pseudomonas fluvialis</name>
    <dbReference type="NCBI Taxonomy" id="1793966"/>
    <lineage>
        <taxon>Bacteria</taxon>
        <taxon>Pseudomonadati</taxon>
        <taxon>Pseudomonadota</taxon>
        <taxon>Gammaproteobacteria</taxon>
        <taxon>Pseudomonadales</taxon>
        <taxon>Pseudomonadaceae</taxon>
        <taxon>Pseudomonas</taxon>
    </lineage>
</organism>
<name>A0ABQ2AF57_9PSED</name>
<keyword evidence="3" id="KW-1185">Reference proteome</keyword>
<accession>A0ABQ2AF57</accession>
<proteinExistence type="predicted"/>
<protein>
    <submittedName>
        <fullName evidence="2">Uncharacterized protein</fullName>
    </submittedName>
</protein>
<feature type="region of interest" description="Disordered" evidence="1">
    <location>
        <begin position="1"/>
        <end position="20"/>
    </location>
</feature>